<keyword evidence="3" id="KW-0255">Endonuclease</keyword>
<sequence length="395" mass="44768">MAYWIFKCNPKWYRLEERLRDPRETITWKVSRTPEAVAPGDVVFLWQTGPDRGVRAAMTVERAAEERSEDPAEKAYWTEPEEEVTPRVVARLTHRGFHFRSEELKAVPGLERLPVFHGFQQKTVFPVDDEAGDLLHDKIVAATGRGPRNPPWTRDELILAMDLYVRNGRKHVRKSDPRVIELSETVNALPVYPPEVRSASFRNPTGVAMKVSNFQAFDPDYEGDGLRAAGAATEAVWSEFYHHPDRLAEAANAVRAFAQGSMAELNNPGGAADEDEAWTEGRLQRRTHLRRERRPDRVRKKKAAVMKAKGRLACEVCGFDFAEEWGKPGVEFAECHHTTPVAELHPDQPVRLADLAILCANCHRLIHRTAKPGPMWSVPEAATEWRRRHPGQAVT</sequence>
<dbReference type="InterPro" id="IPR003615">
    <property type="entry name" value="HNH_nuc"/>
</dbReference>
<dbReference type="EMBL" id="CP036265">
    <property type="protein sequence ID" value="QDT15067.1"/>
    <property type="molecule type" value="Genomic_DNA"/>
</dbReference>
<dbReference type="OrthoDB" id="9779761at2"/>
<proteinExistence type="predicted"/>
<feature type="domain" description="HNH" evidence="1">
    <location>
        <begin position="314"/>
        <end position="368"/>
    </location>
</feature>
<dbReference type="GO" id="GO:0008270">
    <property type="term" value="F:zinc ion binding"/>
    <property type="evidence" value="ECO:0007669"/>
    <property type="project" value="InterPro"/>
</dbReference>
<evidence type="ECO:0000313" key="3">
    <source>
        <dbReference type="EMBL" id="QDT15067.1"/>
    </source>
</evidence>
<evidence type="ECO:0000313" key="4">
    <source>
        <dbReference type="Proteomes" id="UP000318741"/>
    </source>
</evidence>
<protein>
    <submittedName>
        <fullName evidence="3">HNH endonuclease</fullName>
    </submittedName>
</protein>
<dbReference type="GO" id="GO:0004519">
    <property type="term" value="F:endonuclease activity"/>
    <property type="evidence" value="ECO:0007669"/>
    <property type="project" value="UniProtKB-KW"/>
</dbReference>
<dbReference type="Proteomes" id="UP000318741">
    <property type="component" value="Chromosome"/>
</dbReference>
<dbReference type="KEGG" id="acaf:CA12_11470"/>
<dbReference type="Gene3D" id="3.10.590.10">
    <property type="entry name" value="ph1033 like domains"/>
    <property type="match status" value="1"/>
</dbReference>
<feature type="domain" description="EVE" evidence="2">
    <location>
        <begin position="2"/>
        <end position="135"/>
    </location>
</feature>
<dbReference type="AlphaFoldDB" id="A0A517P6Q8"/>
<accession>A0A517P6Q8</accession>
<dbReference type="Pfam" id="PF01878">
    <property type="entry name" value="EVE"/>
    <property type="match status" value="1"/>
</dbReference>
<keyword evidence="4" id="KW-1185">Reference proteome</keyword>
<dbReference type="RefSeq" id="WP_145357905.1">
    <property type="nucleotide sequence ID" value="NZ_CP036265.1"/>
</dbReference>
<dbReference type="SUPFAM" id="SSF88697">
    <property type="entry name" value="PUA domain-like"/>
    <property type="match status" value="1"/>
</dbReference>
<dbReference type="CDD" id="cd00085">
    <property type="entry name" value="HNHc"/>
    <property type="match status" value="1"/>
</dbReference>
<gene>
    <name evidence="3" type="ORF">CA12_11470</name>
</gene>
<name>A0A517P6Q8_9PLAN</name>
<organism evidence="3 4">
    <name type="scientific">Alienimonas californiensis</name>
    <dbReference type="NCBI Taxonomy" id="2527989"/>
    <lineage>
        <taxon>Bacteria</taxon>
        <taxon>Pseudomonadati</taxon>
        <taxon>Planctomycetota</taxon>
        <taxon>Planctomycetia</taxon>
        <taxon>Planctomycetales</taxon>
        <taxon>Planctomycetaceae</taxon>
        <taxon>Alienimonas</taxon>
    </lineage>
</organism>
<evidence type="ECO:0000259" key="2">
    <source>
        <dbReference type="Pfam" id="PF01878"/>
    </source>
</evidence>
<keyword evidence="3" id="KW-0540">Nuclease</keyword>
<dbReference type="InterPro" id="IPR002711">
    <property type="entry name" value="HNH"/>
</dbReference>
<keyword evidence="3" id="KW-0378">Hydrolase</keyword>
<dbReference type="InterPro" id="IPR015947">
    <property type="entry name" value="PUA-like_sf"/>
</dbReference>
<evidence type="ECO:0000259" key="1">
    <source>
        <dbReference type="Pfam" id="PF01844"/>
    </source>
</evidence>
<reference evidence="3 4" key="1">
    <citation type="submission" date="2019-02" db="EMBL/GenBank/DDBJ databases">
        <title>Deep-cultivation of Planctomycetes and their phenomic and genomic characterization uncovers novel biology.</title>
        <authorList>
            <person name="Wiegand S."/>
            <person name="Jogler M."/>
            <person name="Boedeker C."/>
            <person name="Pinto D."/>
            <person name="Vollmers J."/>
            <person name="Rivas-Marin E."/>
            <person name="Kohn T."/>
            <person name="Peeters S.H."/>
            <person name="Heuer A."/>
            <person name="Rast P."/>
            <person name="Oberbeckmann S."/>
            <person name="Bunk B."/>
            <person name="Jeske O."/>
            <person name="Meyerdierks A."/>
            <person name="Storesund J.E."/>
            <person name="Kallscheuer N."/>
            <person name="Luecker S."/>
            <person name="Lage O.M."/>
            <person name="Pohl T."/>
            <person name="Merkel B.J."/>
            <person name="Hornburger P."/>
            <person name="Mueller R.-W."/>
            <person name="Bruemmer F."/>
            <person name="Labrenz M."/>
            <person name="Spormann A.M."/>
            <person name="Op den Camp H."/>
            <person name="Overmann J."/>
            <person name="Amann R."/>
            <person name="Jetten M.S.M."/>
            <person name="Mascher T."/>
            <person name="Medema M.H."/>
            <person name="Devos D.P."/>
            <person name="Kaster A.-K."/>
            <person name="Ovreas L."/>
            <person name="Rohde M."/>
            <person name="Galperin M.Y."/>
            <person name="Jogler C."/>
        </authorList>
    </citation>
    <scope>NUCLEOTIDE SEQUENCE [LARGE SCALE GENOMIC DNA]</scope>
    <source>
        <strain evidence="3 4">CA12</strain>
    </source>
</reference>
<dbReference type="InterPro" id="IPR002740">
    <property type="entry name" value="EVE_domain"/>
</dbReference>
<dbReference type="Pfam" id="PF01844">
    <property type="entry name" value="HNH"/>
    <property type="match status" value="1"/>
</dbReference>
<dbReference type="GO" id="GO:0003676">
    <property type="term" value="F:nucleic acid binding"/>
    <property type="evidence" value="ECO:0007669"/>
    <property type="project" value="InterPro"/>
</dbReference>